<gene>
    <name evidence="1" type="ORF">F8M41_008542</name>
</gene>
<dbReference type="Gene3D" id="4.10.240.10">
    <property type="entry name" value="Zn(2)-C6 fungal-type DNA-binding domain"/>
    <property type="match status" value="1"/>
</dbReference>
<name>A0A8H4B4D1_GIGMA</name>
<dbReference type="AlphaFoldDB" id="A0A8H4B4D1"/>
<dbReference type="SUPFAM" id="SSF57701">
    <property type="entry name" value="Zn2/Cys6 DNA-binding domain"/>
    <property type="match status" value="1"/>
</dbReference>
<proteinExistence type="predicted"/>
<comment type="caution">
    <text evidence="1">The sequence shown here is derived from an EMBL/GenBank/DDBJ whole genome shotgun (WGS) entry which is preliminary data.</text>
</comment>
<dbReference type="InterPro" id="IPR036864">
    <property type="entry name" value="Zn2-C6_fun-type_DNA-bd_sf"/>
</dbReference>
<dbReference type="GO" id="GO:0008270">
    <property type="term" value="F:zinc ion binding"/>
    <property type="evidence" value="ECO:0007669"/>
    <property type="project" value="InterPro"/>
</dbReference>
<accession>A0A8H4B4D1</accession>
<protein>
    <recommendedName>
        <fullName evidence="3">Zn(2)-C6 fungal-type domain-containing protein</fullName>
    </recommendedName>
</protein>
<sequence length="118" mass="13702">MTLNSLNQYKETRACDSCRTLNIRCIRDVTRSTTKCAQYIEQNQECTYFNPEDPPNNNEIFCGLSSEEIKYFKNMYTKEQLRQVVTILKSTASQPCPSKNIVGHVCHRGCIVRYNHLN</sequence>
<dbReference type="EMBL" id="WTPW01000020">
    <property type="protein sequence ID" value="KAF0558622.1"/>
    <property type="molecule type" value="Genomic_DNA"/>
</dbReference>
<evidence type="ECO:0000313" key="2">
    <source>
        <dbReference type="Proteomes" id="UP000439903"/>
    </source>
</evidence>
<evidence type="ECO:0008006" key="3">
    <source>
        <dbReference type="Google" id="ProtNLM"/>
    </source>
</evidence>
<evidence type="ECO:0000313" key="1">
    <source>
        <dbReference type="EMBL" id="KAF0558622.1"/>
    </source>
</evidence>
<dbReference type="Proteomes" id="UP000439903">
    <property type="component" value="Unassembled WGS sequence"/>
</dbReference>
<organism evidence="1 2">
    <name type="scientific">Gigaspora margarita</name>
    <dbReference type="NCBI Taxonomy" id="4874"/>
    <lineage>
        <taxon>Eukaryota</taxon>
        <taxon>Fungi</taxon>
        <taxon>Fungi incertae sedis</taxon>
        <taxon>Mucoromycota</taxon>
        <taxon>Glomeromycotina</taxon>
        <taxon>Glomeromycetes</taxon>
        <taxon>Diversisporales</taxon>
        <taxon>Gigasporaceae</taxon>
        <taxon>Gigaspora</taxon>
    </lineage>
</organism>
<dbReference type="GO" id="GO:0000981">
    <property type="term" value="F:DNA-binding transcription factor activity, RNA polymerase II-specific"/>
    <property type="evidence" value="ECO:0007669"/>
    <property type="project" value="InterPro"/>
</dbReference>
<keyword evidence="2" id="KW-1185">Reference proteome</keyword>
<reference evidence="1 2" key="1">
    <citation type="journal article" date="2019" name="Environ. Microbiol.">
        <title>At the nexus of three kingdoms: the genome of the mycorrhizal fungus Gigaspora margarita provides insights into plant, endobacterial and fungal interactions.</title>
        <authorList>
            <person name="Venice F."/>
            <person name="Ghignone S."/>
            <person name="Salvioli di Fossalunga A."/>
            <person name="Amselem J."/>
            <person name="Novero M."/>
            <person name="Xianan X."/>
            <person name="Sedzielewska Toro K."/>
            <person name="Morin E."/>
            <person name="Lipzen A."/>
            <person name="Grigoriev I.V."/>
            <person name="Henrissat B."/>
            <person name="Martin F.M."/>
            <person name="Bonfante P."/>
        </authorList>
    </citation>
    <scope>NUCLEOTIDE SEQUENCE [LARGE SCALE GENOMIC DNA]</scope>
    <source>
        <strain evidence="1 2">BEG34</strain>
    </source>
</reference>
<dbReference type="OrthoDB" id="2123952at2759"/>